<organism evidence="1 2">
    <name type="scientific">Alloalcanivorax xenomutans</name>
    <dbReference type="NCBI Taxonomy" id="1094342"/>
    <lineage>
        <taxon>Bacteria</taxon>
        <taxon>Pseudomonadati</taxon>
        <taxon>Pseudomonadota</taxon>
        <taxon>Gammaproteobacteria</taxon>
        <taxon>Oceanospirillales</taxon>
        <taxon>Alcanivoracaceae</taxon>
        <taxon>Alloalcanivorax</taxon>
    </lineage>
</organism>
<dbReference type="PANTHER" id="PTHR33973:SF4">
    <property type="entry name" value="OS07G0153300 PROTEIN"/>
    <property type="match status" value="1"/>
</dbReference>
<proteinExistence type="predicted"/>
<keyword evidence="2" id="KW-1185">Reference proteome</keyword>
<name>A0A9Q3ZEJ3_9GAMM</name>
<gene>
    <name evidence="1" type="ORF">LZG35_19100</name>
</gene>
<dbReference type="EMBL" id="JAJVKT010000029">
    <property type="protein sequence ID" value="MCE7510750.1"/>
    <property type="molecule type" value="Genomic_DNA"/>
</dbReference>
<dbReference type="PANTHER" id="PTHR33973">
    <property type="entry name" value="OS07G0153300 PROTEIN"/>
    <property type="match status" value="1"/>
</dbReference>
<protein>
    <submittedName>
        <fullName evidence="1">DUF1365 domain-containing protein</fullName>
    </submittedName>
</protein>
<comment type="caution">
    <text evidence="1">The sequence shown here is derived from an EMBL/GenBank/DDBJ whole genome shotgun (WGS) entry which is preliminary data.</text>
</comment>
<dbReference type="RefSeq" id="WP_022997237.1">
    <property type="nucleotide sequence ID" value="NZ_CP102389.1"/>
</dbReference>
<dbReference type="InterPro" id="IPR010775">
    <property type="entry name" value="DUF1365"/>
</dbReference>
<dbReference type="AlphaFoldDB" id="A0A9Q3ZEJ3"/>
<dbReference type="Pfam" id="PF07103">
    <property type="entry name" value="DUF1365"/>
    <property type="match status" value="1"/>
</dbReference>
<accession>A0A9Q3ZEJ3</accession>
<evidence type="ECO:0000313" key="2">
    <source>
        <dbReference type="Proteomes" id="UP001107961"/>
    </source>
</evidence>
<evidence type="ECO:0000313" key="1">
    <source>
        <dbReference type="EMBL" id="MCE7510750.1"/>
    </source>
</evidence>
<dbReference type="Proteomes" id="UP001107961">
    <property type="component" value="Unassembled WGS sequence"/>
</dbReference>
<reference evidence="1" key="1">
    <citation type="submission" date="2022-01" db="EMBL/GenBank/DDBJ databases">
        <authorList>
            <person name="Karlyshev A.V."/>
            <person name="Jaspars M."/>
        </authorList>
    </citation>
    <scope>NUCLEOTIDE SEQUENCE</scope>
    <source>
        <strain evidence="1">AGSA3-2</strain>
    </source>
</reference>
<dbReference type="GeneID" id="94684862"/>
<sequence>MIPDFALARGHVWHRRPEPVAHAFQYPLWLVWCNVDEPDRLLRRQKLWGRRWRPVTFRDRDFVDGRDRPLGEKVREQALIHGLDWSSGRVFMLGQWRTFGAVFNPLVLYMHFPPGADRPAAMLAEVRNTPWHERYFYPLPLISAAQGQTACHDKTFHVSPFLPMALRYHWCLHALFPDLRLTLEDRDDDRVVFAAGLNMRMLDADAGAMARIIYRFGAQSLRTMAGIYWQAWKLWRKGVPFHAHPGRSELREEENSHDGRG</sequence>